<dbReference type="Gene3D" id="2.20.110.10">
    <property type="entry name" value="Histone H3 K4-specific methyltransferase SET7/9 N-terminal domain"/>
    <property type="match status" value="1"/>
</dbReference>
<dbReference type="EMBL" id="JRPJ02000023">
    <property type="protein sequence ID" value="TLE09949.1"/>
    <property type="molecule type" value="Genomic_DNA"/>
</dbReference>
<dbReference type="AlphaFoldDB" id="A0A4U8U8N7"/>
<dbReference type="Pfam" id="PF07661">
    <property type="entry name" value="MORN_2"/>
    <property type="match status" value="2"/>
</dbReference>
<evidence type="ECO:0000313" key="2">
    <source>
        <dbReference type="Proteomes" id="UP000029857"/>
    </source>
</evidence>
<proteinExistence type="predicted"/>
<accession>A0A4U8U8N7</accession>
<organism evidence="1 2">
    <name type="scientific">Helicobacter bilis</name>
    <dbReference type="NCBI Taxonomy" id="37372"/>
    <lineage>
        <taxon>Bacteria</taxon>
        <taxon>Pseudomonadati</taxon>
        <taxon>Campylobacterota</taxon>
        <taxon>Epsilonproteobacteria</taxon>
        <taxon>Campylobacterales</taxon>
        <taxon>Helicobacteraceae</taxon>
        <taxon>Helicobacter</taxon>
    </lineage>
</organism>
<reference evidence="1 2" key="1">
    <citation type="journal article" date="2014" name="Genome Announc.">
        <title>Draft genome sequences of eight enterohepatic helicobacter species isolated from both laboratory and wild rodents.</title>
        <authorList>
            <person name="Sheh A."/>
            <person name="Shen Z."/>
            <person name="Fox J.G."/>
        </authorList>
    </citation>
    <scope>NUCLEOTIDE SEQUENCE [LARGE SCALE GENOMIC DNA]</scope>
    <source>
        <strain evidence="1 2">ATCC 49320</strain>
    </source>
</reference>
<dbReference type="InterPro" id="IPR011652">
    <property type="entry name" value="MORN_2"/>
</dbReference>
<name>A0A4U8U8N7_9HELI</name>
<sequence>MIGKRYHKIYYENGNLQAELPYLNDEIHGVLKYYTEDKKLLATINAQNNNYISGKCHNGKTLTGEEVSTLKTSETSVAFSVFLHEICLPNL</sequence>
<protein>
    <recommendedName>
        <fullName evidence="3">Toxin-antitoxin system YwqK family antitoxin</fullName>
    </recommendedName>
</protein>
<evidence type="ECO:0008006" key="3">
    <source>
        <dbReference type="Google" id="ProtNLM"/>
    </source>
</evidence>
<comment type="caution">
    <text evidence="1">The sequence shown here is derived from an EMBL/GenBank/DDBJ whole genome shotgun (WGS) entry which is preliminary data.</text>
</comment>
<dbReference type="SUPFAM" id="SSF82185">
    <property type="entry name" value="Histone H3 K4-specific methyltransferase SET7/9 N-terminal domain"/>
    <property type="match status" value="1"/>
</dbReference>
<evidence type="ECO:0000313" key="1">
    <source>
        <dbReference type="EMBL" id="TLE09949.1"/>
    </source>
</evidence>
<dbReference type="Proteomes" id="UP000029857">
    <property type="component" value="Unassembled WGS sequence"/>
</dbReference>
<gene>
    <name evidence="1" type="ORF">LS79_007060</name>
</gene>
<dbReference type="RefSeq" id="WP_052092874.1">
    <property type="nucleotide sequence ID" value="NZ_CAMCCI010000075.1"/>
</dbReference>